<evidence type="ECO:0000313" key="2">
    <source>
        <dbReference type="Proteomes" id="UP000214646"/>
    </source>
</evidence>
<organism evidence="1 2">
    <name type="scientific">Fimbriiglobus ruber</name>
    <dbReference type="NCBI Taxonomy" id="1908690"/>
    <lineage>
        <taxon>Bacteria</taxon>
        <taxon>Pseudomonadati</taxon>
        <taxon>Planctomycetota</taxon>
        <taxon>Planctomycetia</taxon>
        <taxon>Gemmatales</taxon>
        <taxon>Gemmataceae</taxon>
        <taxon>Fimbriiglobus</taxon>
    </lineage>
</organism>
<sequence>MGVVPEDWIPRLAVAVAAALREYSAWRLRGKPVVAFDVGCFPWHGSVELSLLTADELDTDPALQEPGELAAWHHYNFSAGLSSWDPESELGRQMAEAYQAADNEGSRLATVDTFLRACAEAIARPEVTEALGSLVRDARFQIRVAHPDNGRQFWPPGPADGAA</sequence>
<gene>
    <name evidence="1" type="ORF">FRUB_02050</name>
</gene>
<proteinExistence type="predicted"/>
<comment type="caution">
    <text evidence="1">The sequence shown here is derived from an EMBL/GenBank/DDBJ whole genome shotgun (WGS) entry which is preliminary data.</text>
</comment>
<protein>
    <recommendedName>
        <fullName evidence="3">DUF4303 domain-containing protein</fullName>
    </recommendedName>
</protein>
<name>A0A225E887_9BACT</name>
<evidence type="ECO:0000313" key="1">
    <source>
        <dbReference type="EMBL" id="OWK45719.1"/>
    </source>
</evidence>
<keyword evidence="2" id="KW-1185">Reference proteome</keyword>
<reference evidence="2" key="1">
    <citation type="submission" date="2017-06" db="EMBL/GenBank/DDBJ databases">
        <title>Genome analysis of Fimbriiglobus ruber SP5, the first member of the order Planctomycetales with confirmed chitinolytic capability.</title>
        <authorList>
            <person name="Ravin N.V."/>
            <person name="Rakitin A.L."/>
            <person name="Ivanova A.A."/>
            <person name="Beletsky A.V."/>
            <person name="Kulichevskaya I.S."/>
            <person name="Mardanov A.V."/>
            <person name="Dedysh S.N."/>
        </authorList>
    </citation>
    <scope>NUCLEOTIDE SEQUENCE [LARGE SCALE GENOMIC DNA]</scope>
    <source>
        <strain evidence="2">SP5</strain>
    </source>
</reference>
<evidence type="ECO:0008006" key="3">
    <source>
        <dbReference type="Google" id="ProtNLM"/>
    </source>
</evidence>
<dbReference type="Proteomes" id="UP000214646">
    <property type="component" value="Unassembled WGS sequence"/>
</dbReference>
<dbReference type="AlphaFoldDB" id="A0A225E887"/>
<accession>A0A225E887</accession>
<dbReference type="EMBL" id="NIDE01000002">
    <property type="protein sequence ID" value="OWK45719.1"/>
    <property type="molecule type" value="Genomic_DNA"/>
</dbReference>